<dbReference type="InterPro" id="IPR004413">
    <property type="entry name" value="GatB"/>
</dbReference>
<dbReference type="PANTHER" id="PTHR11659">
    <property type="entry name" value="GLUTAMYL-TRNA GLN AMIDOTRANSFERASE SUBUNIT B MITOCHONDRIAL AND PROKARYOTIC PET112-RELATED"/>
    <property type="match status" value="1"/>
</dbReference>
<dbReference type="GO" id="GO:0005524">
    <property type="term" value="F:ATP binding"/>
    <property type="evidence" value="ECO:0007669"/>
    <property type="project" value="UniProtKB-KW"/>
</dbReference>
<proteinExistence type="inferred from homology"/>
<keyword evidence="6 11" id="KW-0067">ATP-binding</keyword>
<evidence type="ECO:0000256" key="6">
    <source>
        <dbReference type="ARBA" id="ARBA00022840"/>
    </source>
</evidence>
<organism evidence="13 14">
    <name type="scientific">Spiribacter salilacus</name>
    <dbReference type="NCBI Taxonomy" id="2664894"/>
    <lineage>
        <taxon>Bacteria</taxon>
        <taxon>Pseudomonadati</taxon>
        <taxon>Pseudomonadota</taxon>
        <taxon>Gammaproteobacteria</taxon>
        <taxon>Chromatiales</taxon>
        <taxon>Ectothiorhodospiraceae</taxon>
        <taxon>Spiribacter</taxon>
    </lineage>
</organism>
<dbReference type="EMBL" id="WJPP01000004">
    <property type="protein sequence ID" value="MRH78616.1"/>
    <property type="molecule type" value="Genomic_DNA"/>
</dbReference>
<dbReference type="Pfam" id="PF02637">
    <property type="entry name" value="GatB_Yqey"/>
    <property type="match status" value="1"/>
</dbReference>
<evidence type="ECO:0000256" key="8">
    <source>
        <dbReference type="ARBA" id="ARBA00024799"/>
    </source>
</evidence>
<comment type="similarity">
    <text evidence="1 11">Belongs to the GatB/GatE family. GatB subfamily.</text>
</comment>
<dbReference type="FunFam" id="1.10.150.380:FF:000001">
    <property type="entry name" value="Aspartyl/glutamyl-tRNA(Asn/Gln) amidotransferase subunit B"/>
    <property type="match status" value="1"/>
</dbReference>
<evidence type="ECO:0000313" key="14">
    <source>
        <dbReference type="Proteomes" id="UP000433788"/>
    </source>
</evidence>
<evidence type="ECO:0000256" key="2">
    <source>
        <dbReference type="ARBA" id="ARBA00011123"/>
    </source>
</evidence>
<dbReference type="InterPro" id="IPR003789">
    <property type="entry name" value="Asn/Gln_tRNA_amidoTrase-B-like"/>
</dbReference>
<keyword evidence="7 11" id="KW-0648">Protein biosynthesis</keyword>
<evidence type="ECO:0000256" key="3">
    <source>
        <dbReference type="ARBA" id="ARBA00016923"/>
    </source>
</evidence>
<evidence type="ECO:0000313" key="13">
    <source>
        <dbReference type="EMBL" id="MRH78616.1"/>
    </source>
</evidence>
<dbReference type="GO" id="GO:0050567">
    <property type="term" value="F:glutaminyl-tRNA synthase (glutamine-hydrolyzing) activity"/>
    <property type="evidence" value="ECO:0007669"/>
    <property type="project" value="UniProtKB-UniRule"/>
</dbReference>
<keyword evidence="5 11" id="KW-0547">Nucleotide-binding</keyword>
<dbReference type="NCBIfam" id="NF004014">
    <property type="entry name" value="PRK05477.1-4"/>
    <property type="match status" value="1"/>
</dbReference>
<dbReference type="InterPro" id="IPR042114">
    <property type="entry name" value="GatB_C_1"/>
</dbReference>
<comment type="subunit">
    <text evidence="2 11">Heterotrimer of A, B and C subunits.</text>
</comment>
<keyword evidence="4 11" id="KW-0436">Ligase</keyword>
<dbReference type="InterPro" id="IPR017959">
    <property type="entry name" value="Asn/Gln-tRNA_amidoTrfase_suB/E"/>
</dbReference>
<reference evidence="13 14" key="1">
    <citation type="submission" date="2019-11" db="EMBL/GenBank/DDBJ databases">
        <authorList>
            <person name="Zhang X.Y."/>
        </authorList>
    </citation>
    <scope>NUCLEOTIDE SEQUENCE [LARGE SCALE GENOMIC DNA]</scope>
    <source>
        <strain evidence="13 14">C176</strain>
    </source>
</reference>
<dbReference type="NCBIfam" id="NF004015">
    <property type="entry name" value="PRK05477.1-5"/>
    <property type="match status" value="1"/>
</dbReference>
<dbReference type="InterPro" id="IPR006075">
    <property type="entry name" value="Asn/Gln-tRNA_Trfase_suB/E_cat"/>
</dbReference>
<keyword evidence="14" id="KW-1185">Reference proteome</keyword>
<dbReference type="GO" id="GO:0006412">
    <property type="term" value="P:translation"/>
    <property type="evidence" value="ECO:0007669"/>
    <property type="project" value="UniProtKB-UniRule"/>
</dbReference>
<comment type="function">
    <text evidence="8 11">Allows the formation of correctly charged Asn-tRNA(Asn) or Gln-tRNA(Gln) through the transamidation of misacylated Asp-tRNA(Asn) or Glu-tRNA(Gln) in organisms which lack either or both of asparaginyl-tRNA or glutaminyl-tRNA synthetases. The reaction takes place in the presence of glutamine and ATP through an activated phospho-Asp-tRNA(Asn) or phospho-Glu-tRNA(Gln).</text>
</comment>
<evidence type="ECO:0000256" key="10">
    <source>
        <dbReference type="ARBA" id="ARBA00047913"/>
    </source>
</evidence>
<evidence type="ECO:0000256" key="1">
    <source>
        <dbReference type="ARBA" id="ARBA00005306"/>
    </source>
</evidence>
<keyword evidence="13" id="KW-0808">Transferase</keyword>
<dbReference type="SUPFAM" id="SSF89095">
    <property type="entry name" value="GatB/YqeY motif"/>
    <property type="match status" value="1"/>
</dbReference>
<feature type="domain" description="Asn/Gln amidotransferase" evidence="12">
    <location>
        <begin position="328"/>
        <end position="474"/>
    </location>
</feature>
<dbReference type="InterPro" id="IPR023168">
    <property type="entry name" value="GatB_Yqey_C_2"/>
</dbReference>
<evidence type="ECO:0000259" key="12">
    <source>
        <dbReference type="SMART" id="SM00845"/>
    </source>
</evidence>
<comment type="caution">
    <text evidence="13">The sequence shown here is derived from an EMBL/GenBank/DDBJ whole genome shotgun (WGS) entry which is preliminary data.</text>
</comment>
<dbReference type="GO" id="GO:0070681">
    <property type="term" value="P:glutaminyl-tRNAGln biosynthesis via transamidation"/>
    <property type="evidence" value="ECO:0007669"/>
    <property type="project" value="TreeGrafter"/>
</dbReference>
<dbReference type="Gene3D" id="1.10.10.410">
    <property type="match status" value="1"/>
</dbReference>
<evidence type="ECO:0000256" key="9">
    <source>
        <dbReference type="ARBA" id="ARBA00047380"/>
    </source>
</evidence>
<dbReference type="InterPro" id="IPR018027">
    <property type="entry name" value="Asn/Gln_amidotransferase"/>
</dbReference>
<comment type="catalytic activity">
    <reaction evidence="9 11">
        <text>L-aspartyl-tRNA(Asn) + L-glutamine + ATP + H2O = L-asparaginyl-tRNA(Asn) + L-glutamate + ADP + phosphate + 2 H(+)</text>
        <dbReference type="Rhea" id="RHEA:14513"/>
        <dbReference type="Rhea" id="RHEA-COMP:9674"/>
        <dbReference type="Rhea" id="RHEA-COMP:9677"/>
        <dbReference type="ChEBI" id="CHEBI:15377"/>
        <dbReference type="ChEBI" id="CHEBI:15378"/>
        <dbReference type="ChEBI" id="CHEBI:29985"/>
        <dbReference type="ChEBI" id="CHEBI:30616"/>
        <dbReference type="ChEBI" id="CHEBI:43474"/>
        <dbReference type="ChEBI" id="CHEBI:58359"/>
        <dbReference type="ChEBI" id="CHEBI:78515"/>
        <dbReference type="ChEBI" id="CHEBI:78516"/>
        <dbReference type="ChEBI" id="CHEBI:456216"/>
    </reaction>
</comment>
<name>A0A6N7QQD9_9GAMM</name>
<dbReference type="InterPro" id="IPR014746">
    <property type="entry name" value="Gln_synth/guanido_kin_cat_dom"/>
</dbReference>
<dbReference type="NCBIfam" id="NF004012">
    <property type="entry name" value="PRK05477.1-2"/>
    <property type="match status" value="1"/>
</dbReference>
<dbReference type="PANTHER" id="PTHR11659:SF0">
    <property type="entry name" value="GLUTAMYL-TRNA(GLN) AMIDOTRANSFERASE SUBUNIT B, MITOCHONDRIAL"/>
    <property type="match status" value="1"/>
</dbReference>
<dbReference type="Pfam" id="PF02934">
    <property type="entry name" value="GatB_N"/>
    <property type="match status" value="1"/>
</dbReference>
<accession>A0A6N7QQD9</accession>
<gene>
    <name evidence="11 13" type="primary">gatB</name>
    <name evidence="13" type="ORF">GH984_07835</name>
</gene>
<comment type="catalytic activity">
    <reaction evidence="10 11">
        <text>L-glutamyl-tRNA(Gln) + L-glutamine + ATP + H2O = L-glutaminyl-tRNA(Gln) + L-glutamate + ADP + phosphate + H(+)</text>
        <dbReference type="Rhea" id="RHEA:17521"/>
        <dbReference type="Rhea" id="RHEA-COMP:9681"/>
        <dbReference type="Rhea" id="RHEA-COMP:9684"/>
        <dbReference type="ChEBI" id="CHEBI:15377"/>
        <dbReference type="ChEBI" id="CHEBI:15378"/>
        <dbReference type="ChEBI" id="CHEBI:29985"/>
        <dbReference type="ChEBI" id="CHEBI:30616"/>
        <dbReference type="ChEBI" id="CHEBI:43474"/>
        <dbReference type="ChEBI" id="CHEBI:58359"/>
        <dbReference type="ChEBI" id="CHEBI:78520"/>
        <dbReference type="ChEBI" id="CHEBI:78521"/>
        <dbReference type="ChEBI" id="CHEBI:456216"/>
    </reaction>
</comment>
<dbReference type="InterPro" id="IPR017958">
    <property type="entry name" value="Gln-tRNA_amidoTrfase_suB_CS"/>
</dbReference>
<dbReference type="Proteomes" id="UP000433788">
    <property type="component" value="Unassembled WGS sequence"/>
</dbReference>
<evidence type="ECO:0000256" key="5">
    <source>
        <dbReference type="ARBA" id="ARBA00022741"/>
    </source>
</evidence>
<dbReference type="FunFam" id="1.10.10.410:FF:000001">
    <property type="entry name" value="Aspartyl/glutamyl-tRNA(Asn/Gln) amidotransferase subunit B"/>
    <property type="match status" value="1"/>
</dbReference>
<dbReference type="NCBIfam" id="TIGR00133">
    <property type="entry name" value="gatB"/>
    <property type="match status" value="1"/>
</dbReference>
<dbReference type="SMART" id="SM00845">
    <property type="entry name" value="GatB_Yqey"/>
    <property type="match status" value="1"/>
</dbReference>
<dbReference type="SUPFAM" id="SSF55931">
    <property type="entry name" value="Glutamine synthetase/guanido kinase"/>
    <property type="match status" value="1"/>
</dbReference>
<protein>
    <recommendedName>
        <fullName evidence="3 11">Aspartyl/glutamyl-tRNA(Asn/Gln) amidotransferase subunit B</fullName>
        <shortName evidence="11">Asp/Glu-ADT subunit B</shortName>
        <ecNumber evidence="11">6.3.5.-</ecNumber>
    </recommendedName>
</protein>
<dbReference type="GO" id="GO:0016740">
    <property type="term" value="F:transferase activity"/>
    <property type="evidence" value="ECO:0007669"/>
    <property type="project" value="UniProtKB-KW"/>
</dbReference>
<dbReference type="RefSeq" id="WP_153719672.1">
    <property type="nucleotide sequence ID" value="NZ_WJPP01000004.1"/>
</dbReference>
<evidence type="ECO:0000256" key="11">
    <source>
        <dbReference type="HAMAP-Rule" id="MF_00121"/>
    </source>
</evidence>
<dbReference type="HAMAP" id="MF_00121">
    <property type="entry name" value="GatB"/>
    <property type="match status" value="1"/>
</dbReference>
<sequence>MQWEAVIGLELHAQLATKTKIFSGAATAYGAEPNVQACAIDLGMPGVLPVLNERAVRYAVRLGLALDAEVAGRSVFARKNYFYPDLPKGYQISQYELPVVGQGHLDIDLEDGSIKRIGVTRAHLEEDAGKSLHEGFVGMSGIDLNRAGTPLLEIVSEPDLRSAREAVAYMKKMHALVRYLEICDGNMQEGSFRCDANVSVRPVGTEKFGTRTEIKNLNSFRFVDRAINYEIERQIEVLEAGGEIVQETRLFDSDRGETRPMRSKEEANDYRYFPDPDLLPLEIDSAFIDEVRAELPELPDVRRQRFVEQYGLSNYDAGVLTASRELADFFEIVAAQADAKLAANWVMGDFSAALNRTGVELNTSPISAQALGALVARITDNTISGKIAKEVFEVMWETGQEADAIIAERGLEQVTDAGAIEAVIDEVIAANPGQLEQYRAGKTKLMGFFVGQTMKASGGKANPQQVNEILKRKLDG</sequence>
<dbReference type="AlphaFoldDB" id="A0A6N7QQD9"/>
<dbReference type="PROSITE" id="PS01234">
    <property type="entry name" value="GATB"/>
    <property type="match status" value="1"/>
</dbReference>
<dbReference type="EC" id="6.3.5.-" evidence="11"/>
<evidence type="ECO:0000256" key="4">
    <source>
        <dbReference type="ARBA" id="ARBA00022598"/>
    </source>
</evidence>
<dbReference type="Gene3D" id="1.10.150.380">
    <property type="entry name" value="GatB domain, N-terminal subdomain"/>
    <property type="match status" value="1"/>
</dbReference>
<evidence type="ECO:0000256" key="7">
    <source>
        <dbReference type="ARBA" id="ARBA00022917"/>
    </source>
</evidence>